<feature type="transmembrane region" description="Helical" evidence="2">
    <location>
        <begin position="40"/>
        <end position="62"/>
    </location>
</feature>
<protein>
    <submittedName>
        <fullName evidence="4">Sensor histidine kinase YesM</fullName>
    </submittedName>
</protein>
<dbReference type="AlphaFoldDB" id="A0A1H7WPA4"/>
<dbReference type="EMBL" id="FOAF01000009">
    <property type="protein sequence ID" value="SEM22767.1"/>
    <property type="molecule type" value="Genomic_DNA"/>
</dbReference>
<gene>
    <name evidence="4" type="ORF">SAMN05661044_04576</name>
</gene>
<evidence type="ECO:0000313" key="4">
    <source>
        <dbReference type="EMBL" id="SEM22767.1"/>
    </source>
</evidence>
<sequence>MITSIKRFLKGKRWARHLTFWIGYTLMMFAFNLWKSGKVQLWGTVLIAGLLAATFYCLFFLMTRLMDKRTRMQALGLLMILLILLPFLAKVYITDVIPAVGGRIQKTGVSFKLNEFMQNYAISFYRVAGYAFMFFLYRMRRKAEREAHALEIKSLKAERERANYQMRLYRAQIYPHFQRNTLQSIITRVKQYQDDTVVGMLENLTAVSNYALKYSREDVPTVFVSKELEFIKSLVELMRKEAGDSAAVQLAIVGELQAQIIPPLCLLTFMENVWKHGFFSASHPMAAKIELRENRFSFYCKNFKKSISREAKEVDDGGFGLKNIQYRLHAVFDNQFNLDTEDEATTFAVKLTINY</sequence>
<evidence type="ECO:0000313" key="5">
    <source>
        <dbReference type="Proteomes" id="UP000199421"/>
    </source>
</evidence>
<evidence type="ECO:0000256" key="1">
    <source>
        <dbReference type="SAM" id="Coils"/>
    </source>
</evidence>
<accession>A0A1H7WPA4</accession>
<feature type="transmembrane region" description="Helical" evidence="2">
    <location>
        <begin position="120"/>
        <end position="137"/>
    </location>
</feature>
<proteinExistence type="predicted"/>
<dbReference type="GO" id="GO:0016020">
    <property type="term" value="C:membrane"/>
    <property type="evidence" value="ECO:0007669"/>
    <property type="project" value="InterPro"/>
</dbReference>
<keyword evidence="4" id="KW-0418">Kinase</keyword>
<reference evidence="5" key="1">
    <citation type="submission" date="2016-10" db="EMBL/GenBank/DDBJ databases">
        <authorList>
            <person name="Varghese N."/>
            <person name="Submissions S."/>
        </authorList>
    </citation>
    <scope>NUCLEOTIDE SEQUENCE [LARGE SCALE GENOMIC DNA]</scope>
    <source>
        <strain evidence="5">DSM 18733</strain>
    </source>
</reference>
<dbReference type="Pfam" id="PF06580">
    <property type="entry name" value="His_kinase"/>
    <property type="match status" value="1"/>
</dbReference>
<feature type="transmembrane region" description="Helical" evidence="2">
    <location>
        <begin position="74"/>
        <end position="93"/>
    </location>
</feature>
<keyword evidence="5" id="KW-1185">Reference proteome</keyword>
<feature type="coiled-coil region" evidence="1">
    <location>
        <begin position="140"/>
        <end position="172"/>
    </location>
</feature>
<evidence type="ECO:0000259" key="3">
    <source>
        <dbReference type="Pfam" id="PF06580"/>
    </source>
</evidence>
<dbReference type="PANTHER" id="PTHR34220">
    <property type="entry name" value="SENSOR HISTIDINE KINASE YPDA"/>
    <property type="match status" value="1"/>
</dbReference>
<dbReference type="STRING" id="407022.SAMN05661044_04576"/>
<dbReference type="GO" id="GO:0000155">
    <property type="term" value="F:phosphorelay sensor kinase activity"/>
    <property type="evidence" value="ECO:0007669"/>
    <property type="project" value="InterPro"/>
</dbReference>
<dbReference type="PANTHER" id="PTHR34220:SF7">
    <property type="entry name" value="SENSOR HISTIDINE KINASE YPDA"/>
    <property type="match status" value="1"/>
</dbReference>
<keyword evidence="2" id="KW-1133">Transmembrane helix</keyword>
<keyword evidence="2" id="KW-0812">Transmembrane</keyword>
<dbReference type="InterPro" id="IPR050640">
    <property type="entry name" value="Bact_2-comp_sensor_kinase"/>
</dbReference>
<keyword evidence="4" id="KW-0808">Transferase</keyword>
<evidence type="ECO:0000256" key="2">
    <source>
        <dbReference type="SAM" id="Phobius"/>
    </source>
</evidence>
<dbReference type="Proteomes" id="UP000199421">
    <property type="component" value="Unassembled WGS sequence"/>
</dbReference>
<dbReference type="OrthoDB" id="700138at2"/>
<dbReference type="InterPro" id="IPR010559">
    <property type="entry name" value="Sig_transdc_His_kin_internal"/>
</dbReference>
<keyword evidence="2" id="KW-0472">Membrane</keyword>
<organism evidence="4 5">
    <name type="scientific">Olivibacter domesticus</name>
    <name type="common">Pseudosphingobacterium domesticum</name>
    <dbReference type="NCBI Taxonomy" id="407022"/>
    <lineage>
        <taxon>Bacteria</taxon>
        <taxon>Pseudomonadati</taxon>
        <taxon>Bacteroidota</taxon>
        <taxon>Sphingobacteriia</taxon>
        <taxon>Sphingobacteriales</taxon>
        <taxon>Sphingobacteriaceae</taxon>
        <taxon>Olivibacter</taxon>
    </lineage>
</organism>
<dbReference type="RefSeq" id="WP_093329439.1">
    <property type="nucleotide sequence ID" value="NZ_FOAF01000009.1"/>
</dbReference>
<feature type="transmembrane region" description="Helical" evidence="2">
    <location>
        <begin position="14"/>
        <end position="34"/>
    </location>
</feature>
<name>A0A1H7WPA4_OLID1</name>
<keyword evidence="1" id="KW-0175">Coiled coil</keyword>
<feature type="domain" description="Signal transduction histidine kinase internal region" evidence="3">
    <location>
        <begin position="165"/>
        <end position="243"/>
    </location>
</feature>